<evidence type="ECO:0000313" key="2">
    <source>
        <dbReference type="EMBL" id="KYC53049.1"/>
    </source>
</evidence>
<evidence type="ECO:0000256" key="1">
    <source>
        <dbReference type="SAM" id="Phobius"/>
    </source>
</evidence>
<name>A0A150J724_9EURY</name>
<proteinExistence type="predicted"/>
<keyword evidence="1" id="KW-1133">Transmembrane helix</keyword>
<dbReference type="EMBL" id="LNGC01000011">
    <property type="protein sequence ID" value="KYC53049.1"/>
    <property type="molecule type" value="Genomic_DNA"/>
</dbReference>
<gene>
    <name evidence="2" type="ORF">AMQ22_00443</name>
</gene>
<evidence type="ECO:0008006" key="4">
    <source>
        <dbReference type="Google" id="ProtNLM"/>
    </source>
</evidence>
<dbReference type="AlphaFoldDB" id="A0A150J724"/>
<keyword evidence="1" id="KW-0472">Membrane</keyword>
<sequence length="241" mass="27625">MVRELIKNLNQRSILTLPILSILVLGMIGCVFEKDKLSQGELLIVGANQELLKSTNNLDIYLKNILTLNEDDLATYVFDFNTYEEGINKAQYFVNTYNFFEEHRLILEEAELYNSKSLALYEEALKNDLDTIEEEYVLMKISVITKHNEAIAISKNLIEKQETFKRYLDNSLRQSMSTCDTCGGTPKSATHVGWKTSIPADWMNSNIFSLKNQISQTIAEAKTIDNEAEEFWNLNSKSKLE</sequence>
<comment type="caution">
    <text evidence="2">The sequence shown here is derived from an EMBL/GenBank/DDBJ whole genome shotgun (WGS) entry which is preliminary data.</text>
</comment>
<protein>
    <recommendedName>
        <fullName evidence="4">Lipoprotein</fullName>
    </recommendedName>
</protein>
<dbReference type="PROSITE" id="PS51257">
    <property type="entry name" value="PROKAR_LIPOPROTEIN"/>
    <property type="match status" value="1"/>
</dbReference>
<organism evidence="2 3">
    <name type="scientific">Candidatus Methanofastidiosum methylothiophilum</name>
    <dbReference type="NCBI Taxonomy" id="1705564"/>
    <lineage>
        <taxon>Archaea</taxon>
        <taxon>Methanobacteriati</taxon>
        <taxon>Methanobacteriota</taxon>
        <taxon>Stenosarchaea group</taxon>
        <taxon>Candidatus Methanofastidiosia</taxon>
        <taxon>Candidatus Methanofastidiosales</taxon>
        <taxon>Candidatus Methanofastidiosaceae</taxon>
        <taxon>Candidatus Methanofastidiosum</taxon>
    </lineage>
</organism>
<feature type="transmembrane region" description="Helical" evidence="1">
    <location>
        <begin position="12"/>
        <end position="32"/>
    </location>
</feature>
<accession>A0A150J724</accession>
<keyword evidence="1" id="KW-0812">Transmembrane</keyword>
<dbReference type="Proteomes" id="UP000075398">
    <property type="component" value="Unassembled WGS sequence"/>
</dbReference>
<evidence type="ECO:0000313" key="3">
    <source>
        <dbReference type="Proteomes" id="UP000075398"/>
    </source>
</evidence>
<reference evidence="2 3" key="1">
    <citation type="journal article" date="2016" name="ISME J.">
        <title>Chasing the elusive Euryarchaeota class WSA2: genomes reveal a uniquely fastidious methyl-reducing methanogen.</title>
        <authorList>
            <person name="Nobu M.K."/>
            <person name="Narihiro T."/>
            <person name="Kuroda K."/>
            <person name="Mei R."/>
            <person name="Liu W.T."/>
        </authorList>
    </citation>
    <scope>NUCLEOTIDE SEQUENCE [LARGE SCALE GENOMIC DNA]</scope>
    <source>
        <strain evidence="2">U1lsi0528_Bin055</strain>
    </source>
</reference>